<evidence type="ECO:0000313" key="2">
    <source>
        <dbReference type="Proteomes" id="UP001302573"/>
    </source>
</evidence>
<organism evidence="1 2">
    <name type="scientific">Pseudomonas machongensis</name>
    <dbReference type="NCBI Taxonomy" id="3110229"/>
    <lineage>
        <taxon>Bacteria</taxon>
        <taxon>Pseudomonadati</taxon>
        <taxon>Pseudomonadota</taxon>
        <taxon>Gammaproteobacteria</taxon>
        <taxon>Pseudomonadales</taxon>
        <taxon>Pseudomonadaceae</taxon>
        <taxon>Pseudomonas</taxon>
    </lineage>
</organism>
<reference evidence="1 2" key="1">
    <citation type="submission" date="2023-12" db="EMBL/GenBank/DDBJ databases">
        <title>Pseudomonas machongensis sp. nov., isolated from wilted pepper plants (Capsicum annuum).</title>
        <authorList>
            <person name="Qiu M."/>
            <person name="Li Y."/>
            <person name="Liu Q."/>
            <person name="Zhang X."/>
            <person name="Huang Y."/>
            <person name="Guo R."/>
            <person name="Hu M."/>
            <person name="Zhou J."/>
            <person name="Zhou X."/>
        </authorList>
    </citation>
    <scope>NUCLEOTIDE SEQUENCE [LARGE SCALE GENOMIC DNA]</scope>
    <source>
        <strain evidence="1 2">MH2</strain>
    </source>
</reference>
<dbReference type="EMBL" id="JAYFUI010000054">
    <property type="protein sequence ID" value="MEA5670441.1"/>
    <property type="molecule type" value="Genomic_DNA"/>
</dbReference>
<protein>
    <submittedName>
        <fullName evidence="1">Uncharacterized protein</fullName>
    </submittedName>
</protein>
<evidence type="ECO:0000313" key="1">
    <source>
        <dbReference type="EMBL" id="MEA5670441.1"/>
    </source>
</evidence>
<gene>
    <name evidence="1" type="ORF">VA602_03705</name>
</gene>
<comment type="caution">
    <text evidence="1">The sequence shown here is derived from an EMBL/GenBank/DDBJ whole genome shotgun (WGS) entry which is preliminary data.</text>
</comment>
<dbReference type="RefSeq" id="WP_323452507.1">
    <property type="nucleotide sequence ID" value="NZ_JAYFUI010000054.1"/>
</dbReference>
<keyword evidence="2" id="KW-1185">Reference proteome</keyword>
<proteinExistence type="predicted"/>
<sequence length="154" mass="16933">MPTTNIERFDQACGLIFAHLFDRFPQRTMIRSEDIEAVFKASEQEHEDWLSQYVSREAFFGSTMTWLIDAGYIWCAAGQDNNFQTIFTQCVLTPKALEALKVTPTSLSTGSLGESLKEAAKSGALDAAKDLANQVISKGWNIATTAAMSVLSQA</sequence>
<accession>A0ABU5VAQ8</accession>
<name>A0ABU5VAQ8_9PSED</name>
<dbReference type="Proteomes" id="UP001302573">
    <property type="component" value="Unassembled WGS sequence"/>
</dbReference>